<dbReference type="AlphaFoldDB" id="A0A1T4W702"/>
<dbReference type="OrthoDB" id="5624434at2"/>
<dbReference type="Proteomes" id="UP000190460">
    <property type="component" value="Unassembled WGS sequence"/>
</dbReference>
<dbReference type="EMBL" id="FUYB01000003">
    <property type="protein sequence ID" value="SKA72491.1"/>
    <property type="molecule type" value="Genomic_DNA"/>
</dbReference>
<evidence type="ECO:0000313" key="1">
    <source>
        <dbReference type="EMBL" id="SKA72491.1"/>
    </source>
</evidence>
<name>A0A1T4W702_9GAMM</name>
<proteinExistence type="predicted"/>
<accession>A0A1T4W702</accession>
<keyword evidence="2" id="KW-1185">Reference proteome</keyword>
<dbReference type="PROSITE" id="PS51257">
    <property type="entry name" value="PROKAR_LIPOPROTEIN"/>
    <property type="match status" value="1"/>
</dbReference>
<organism evidence="1 2">
    <name type="scientific">Thiothrix eikelboomii</name>
    <dbReference type="NCBI Taxonomy" id="92487"/>
    <lineage>
        <taxon>Bacteria</taxon>
        <taxon>Pseudomonadati</taxon>
        <taxon>Pseudomonadota</taxon>
        <taxon>Gammaproteobacteria</taxon>
        <taxon>Thiotrichales</taxon>
        <taxon>Thiotrichaceae</taxon>
        <taxon>Thiothrix</taxon>
    </lineage>
</organism>
<evidence type="ECO:0000313" key="2">
    <source>
        <dbReference type="Proteomes" id="UP000190460"/>
    </source>
</evidence>
<reference evidence="1 2" key="1">
    <citation type="submission" date="2017-02" db="EMBL/GenBank/DDBJ databases">
        <authorList>
            <person name="Peterson S.W."/>
        </authorList>
    </citation>
    <scope>NUCLEOTIDE SEQUENCE [LARGE SCALE GENOMIC DNA]</scope>
    <source>
        <strain evidence="1 2">ATCC 49788</strain>
    </source>
</reference>
<protein>
    <submittedName>
        <fullName evidence="1">Uncharacterized protein</fullName>
    </submittedName>
</protein>
<gene>
    <name evidence="1" type="ORF">SAMN02745130_01094</name>
</gene>
<dbReference type="RefSeq" id="WP_078921571.1">
    <property type="nucleotide sequence ID" value="NZ_FUYB01000003.1"/>
</dbReference>
<sequence length="139" mass="15011">MNTKAISFQPLFLFGILASVTLIALAGCSMSHSQAKEQAVGTVIAGTTPAERATALTALMTSTLNLNESQQTRVAALNMDYSTRFSILVASTNPNLDKKAEFMRLSADKEAKLKGMLSDSQIQAYDANKADLLDTYRLM</sequence>